<keyword evidence="3" id="KW-0804">Transcription</keyword>
<dbReference type="InterPro" id="IPR036388">
    <property type="entry name" value="WH-like_DNA-bd_sf"/>
</dbReference>
<evidence type="ECO:0000313" key="5">
    <source>
        <dbReference type="EMBL" id="SMG08886.1"/>
    </source>
</evidence>
<evidence type="ECO:0000256" key="3">
    <source>
        <dbReference type="ARBA" id="ARBA00023163"/>
    </source>
</evidence>
<protein>
    <submittedName>
        <fullName evidence="5">Transcriptional regulator, DeoR family</fullName>
    </submittedName>
</protein>
<dbReference type="STRING" id="188872.SAMN03080602_00388"/>
<dbReference type="Proteomes" id="UP000193420">
    <property type="component" value="Unassembled WGS sequence"/>
</dbReference>
<dbReference type="InterPro" id="IPR037171">
    <property type="entry name" value="NagB/RpiA_transferase-like"/>
</dbReference>
<reference evidence="6" key="1">
    <citation type="submission" date="2017-04" db="EMBL/GenBank/DDBJ databases">
        <authorList>
            <person name="Varghese N."/>
            <person name="Submissions S."/>
        </authorList>
    </citation>
    <scope>NUCLEOTIDE SEQUENCE [LARGE SCALE GENOMIC DNA]</scope>
    <source>
        <strain evidence="6">DSM 19835</strain>
    </source>
</reference>
<dbReference type="PRINTS" id="PR00037">
    <property type="entry name" value="HTHLACR"/>
</dbReference>
<dbReference type="OrthoDB" id="9797223at2"/>
<proteinExistence type="predicted"/>
<dbReference type="Pfam" id="PF08220">
    <property type="entry name" value="HTH_DeoR"/>
    <property type="match status" value="1"/>
</dbReference>
<keyword evidence="6" id="KW-1185">Reference proteome</keyword>
<evidence type="ECO:0000256" key="2">
    <source>
        <dbReference type="ARBA" id="ARBA00023125"/>
    </source>
</evidence>
<dbReference type="PROSITE" id="PS51000">
    <property type="entry name" value="HTH_DEOR_2"/>
    <property type="match status" value="1"/>
</dbReference>
<dbReference type="SUPFAM" id="SSF46785">
    <property type="entry name" value="Winged helix' DNA-binding domain"/>
    <property type="match status" value="1"/>
</dbReference>
<dbReference type="GO" id="GO:0003700">
    <property type="term" value="F:DNA-binding transcription factor activity"/>
    <property type="evidence" value="ECO:0007669"/>
    <property type="project" value="InterPro"/>
</dbReference>
<dbReference type="InterPro" id="IPR036390">
    <property type="entry name" value="WH_DNA-bd_sf"/>
</dbReference>
<dbReference type="InterPro" id="IPR050313">
    <property type="entry name" value="Carb_Metab_HTH_regulators"/>
</dbReference>
<name>A0A1X7I343_9FLAO</name>
<dbReference type="InterPro" id="IPR047779">
    <property type="entry name" value="AgaR-like"/>
</dbReference>
<keyword evidence="2" id="KW-0238">DNA-binding</keyword>
<dbReference type="PANTHER" id="PTHR30363">
    <property type="entry name" value="HTH-TYPE TRANSCRIPTIONAL REGULATOR SRLR-RELATED"/>
    <property type="match status" value="1"/>
</dbReference>
<feature type="domain" description="HTH deoR-type" evidence="4">
    <location>
        <begin position="7"/>
        <end position="62"/>
    </location>
</feature>
<evidence type="ECO:0000259" key="4">
    <source>
        <dbReference type="PROSITE" id="PS51000"/>
    </source>
</evidence>
<dbReference type="NCBIfam" id="NF040755">
    <property type="entry name" value="AgaR"/>
    <property type="match status" value="1"/>
</dbReference>
<accession>A0A1X7I343</accession>
<dbReference type="SUPFAM" id="SSF100950">
    <property type="entry name" value="NagB/RpiA/CoA transferase-like"/>
    <property type="match status" value="1"/>
</dbReference>
<dbReference type="RefSeq" id="WP_085495655.1">
    <property type="nucleotide sequence ID" value="NZ_FXAO01000001.1"/>
</dbReference>
<dbReference type="SMART" id="SM00420">
    <property type="entry name" value="HTH_DEOR"/>
    <property type="match status" value="1"/>
</dbReference>
<dbReference type="PANTHER" id="PTHR30363:SF44">
    <property type="entry name" value="AGA OPERON TRANSCRIPTIONAL REPRESSOR-RELATED"/>
    <property type="match status" value="1"/>
</dbReference>
<dbReference type="InterPro" id="IPR018356">
    <property type="entry name" value="Tscrpt_reg_HTH_DeoR_CS"/>
</dbReference>
<dbReference type="PROSITE" id="PS00894">
    <property type="entry name" value="HTH_DEOR_1"/>
    <property type="match status" value="1"/>
</dbReference>
<dbReference type="Pfam" id="PF00455">
    <property type="entry name" value="DeoRC"/>
    <property type="match status" value="1"/>
</dbReference>
<dbReference type="GO" id="GO:0003677">
    <property type="term" value="F:DNA binding"/>
    <property type="evidence" value="ECO:0007669"/>
    <property type="project" value="UniProtKB-KW"/>
</dbReference>
<dbReference type="InterPro" id="IPR014036">
    <property type="entry name" value="DeoR-like_C"/>
</dbReference>
<dbReference type="Gene3D" id="1.10.10.10">
    <property type="entry name" value="Winged helix-like DNA-binding domain superfamily/Winged helix DNA-binding domain"/>
    <property type="match status" value="1"/>
</dbReference>
<evidence type="ECO:0000313" key="6">
    <source>
        <dbReference type="Proteomes" id="UP000193420"/>
    </source>
</evidence>
<sequence>MSKKNSTVERRSLIIEDLEFNGKVDVRELSTKLGVSEVTIRNDLAQLEKKNILIRARGGALRMDPVGIDYHISEKDKINIKAKQRIGIAAAKFVGSGDTIMIDSGTTSMEFVRNLDSKLELTVITNALNIANQLHQNDNVQVIIPGGVLRKKSFSLIGTAAEKSLRNYFCDKLFLGVDGIDVENGLSTPNIEEAHFNGTMIDMSHQIIVLADSSKIGKRSLAFIGPISKIDVLITDSDITNEQKAAFENAGVKVVIA</sequence>
<organism evidence="5 6">
    <name type="scientific">Arenibacter troitsensis</name>
    <dbReference type="NCBI Taxonomy" id="188872"/>
    <lineage>
        <taxon>Bacteria</taxon>
        <taxon>Pseudomonadati</taxon>
        <taxon>Bacteroidota</taxon>
        <taxon>Flavobacteriia</taxon>
        <taxon>Flavobacteriales</taxon>
        <taxon>Flavobacteriaceae</taxon>
        <taxon>Arenibacter</taxon>
    </lineage>
</organism>
<dbReference type="Gene3D" id="3.40.50.1360">
    <property type="match status" value="1"/>
</dbReference>
<dbReference type="SMART" id="SM01134">
    <property type="entry name" value="DeoRC"/>
    <property type="match status" value="1"/>
</dbReference>
<dbReference type="AlphaFoldDB" id="A0A1X7I343"/>
<evidence type="ECO:0000256" key="1">
    <source>
        <dbReference type="ARBA" id="ARBA00023015"/>
    </source>
</evidence>
<gene>
    <name evidence="5" type="ORF">SAMN03080602_00388</name>
</gene>
<dbReference type="EMBL" id="FXAO01000001">
    <property type="protein sequence ID" value="SMG08886.1"/>
    <property type="molecule type" value="Genomic_DNA"/>
</dbReference>
<dbReference type="InterPro" id="IPR001034">
    <property type="entry name" value="DeoR_HTH"/>
</dbReference>
<keyword evidence="1" id="KW-0805">Transcription regulation</keyword>